<name>A0ABN7B5C3_9HEMI</name>
<feature type="transmembrane region" description="Helical" evidence="10">
    <location>
        <begin position="129"/>
        <end position="147"/>
    </location>
</feature>
<evidence type="ECO:0000256" key="8">
    <source>
        <dbReference type="ARBA" id="ARBA00023170"/>
    </source>
</evidence>
<keyword evidence="6 10" id="KW-1133">Transmembrane helix</keyword>
<keyword evidence="9 10" id="KW-0807">Transducer</keyword>
<evidence type="ECO:0000256" key="2">
    <source>
        <dbReference type="ARBA" id="ARBA00022475"/>
    </source>
</evidence>
<comment type="similarity">
    <text evidence="10">Belongs to the insect chemoreceptor superfamily. Heteromeric odorant receptor channel (TC 1.A.69) family.</text>
</comment>
<dbReference type="Pfam" id="PF02949">
    <property type="entry name" value="7tm_6"/>
    <property type="match status" value="1"/>
</dbReference>
<dbReference type="PANTHER" id="PTHR21137">
    <property type="entry name" value="ODORANT RECEPTOR"/>
    <property type="match status" value="1"/>
</dbReference>
<comment type="subcellular location">
    <subcellularLocation>
        <location evidence="1 10">Cell membrane</location>
        <topology evidence="1 10">Multi-pass membrane protein</topology>
    </subcellularLocation>
</comment>
<keyword evidence="8 10" id="KW-0675">Receptor</keyword>
<comment type="caution">
    <text evidence="10">Lacks conserved residue(s) required for the propagation of feature annotation.</text>
</comment>
<keyword evidence="2" id="KW-1003">Cell membrane</keyword>
<dbReference type="EMBL" id="AP028918">
    <property type="protein sequence ID" value="BES99610.1"/>
    <property type="molecule type" value="Genomic_DNA"/>
</dbReference>
<evidence type="ECO:0000256" key="4">
    <source>
        <dbReference type="ARBA" id="ARBA00022692"/>
    </source>
</evidence>
<evidence type="ECO:0000256" key="10">
    <source>
        <dbReference type="RuleBase" id="RU351113"/>
    </source>
</evidence>
<evidence type="ECO:0000313" key="12">
    <source>
        <dbReference type="Proteomes" id="UP001307889"/>
    </source>
</evidence>
<keyword evidence="4 10" id="KW-0812">Transmembrane</keyword>
<gene>
    <name evidence="11" type="ORF">NTJ_12428</name>
</gene>
<keyword evidence="12" id="KW-1185">Reference proteome</keyword>
<keyword evidence="7 10" id="KW-0472">Membrane</keyword>
<evidence type="ECO:0000256" key="3">
    <source>
        <dbReference type="ARBA" id="ARBA00022606"/>
    </source>
</evidence>
<feature type="transmembrane region" description="Helical" evidence="10">
    <location>
        <begin position="292"/>
        <end position="313"/>
    </location>
</feature>
<evidence type="ECO:0000256" key="9">
    <source>
        <dbReference type="ARBA" id="ARBA00023224"/>
    </source>
</evidence>
<sequence length="392" mass="44331">MAPTDRSNLEGLDYRSFPFYRILTKGRGSVEVGGWKFIFVLAALAAMAIGSLASAVFSKEGDDILENLKLAFLESMVFLVALNEYSCQESYTKLVEFIGKCRRTLRYDLPGEELIVSKAYDSAKGEVKFYMLVFFMNYPSMLLARSVTDGLSGKSWKKLPVPWVLPSQDSIFQFTAVLVLQVVAIGFSHCLGVTGMCFSTITTQITALYDVLLLGLERIDERAVLTMKSRQLGYEESMSLCLRESMAHLRELLKEINSETSHLETSFFSLTLHISMIMALEAYPLIKEGCTVGAAIKGVVFLSIQIMCTYIVCNRMEMMSDKTTQLFYTLYNTPWFNCDTSYRRVLLNGLTLTRKPTLIKGKYFQGLTATRATFYTSITNSFNILNMMRRMM</sequence>
<evidence type="ECO:0000256" key="7">
    <source>
        <dbReference type="ARBA" id="ARBA00023136"/>
    </source>
</evidence>
<dbReference type="Proteomes" id="UP001307889">
    <property type="component" value="Chromosome 10"/>
</dbReference>
<keyword evidence="5 10" id="KW-0552">Olfaction</keyword>
<accession>A0ABN7B5C3</accession>
<reference evidence="11 12" key="1">
    <citation type="submission" date="2023-09" db="EMBL/GenBank/DDBJ databases">
        <title>Nesidiocoris tenuis whole genome shotgun sequence.</title>
        <authorList>
            <person name="Shibata T."/>
            <person name="Shimoda M."/>
            <person name="Kobayashi T."/>
            <person name="Uehara T."/>
        </authorList>
    </citation>
    <scope>NUCLEOTIDE SEQUENCE [LARGE SCALE GENOMIC DNA]</scope>
    <source>
        <strain evidence="11 12">Japan</strain>
    </source>
</reference>
<proteinExistence type="inferred from homology"/>
<keyword evidence="3 10" id="KW-0716">Sensory transduction</keyword>
<feature type="transmembrane region" description="Helical" evidence="10">
    <location>
        <begin position="171"/>
        <end position="191"/>
    </location>
</feature>
<protein>
    <recommendedName>
        <fullName evidence="10">Odorant receptor</fullName>
    </recommendedName>
</protein>
<evidence type="ECO:0000256" key="6">
    <source>
        <dbReference type="ARBA" id="ARBA00022989"/>
    </source>
</evidence>
<feature type="transmembrane region" description="Helical" evidence="10">
    <location>
        <begin position="37"/>
        <end position="57"/>
    </location>
</feature>
<evidence type="ECO:0000313" key="11">
    <source>
        <dbReference type="EMBL" id="BES99610.1"/>
    </source>
</evidence>
<organism evidence="11 12">
    <name type="scientific">Nesidiocoris tenuis</name>
    <dbReference type="NCBI Taxonomy" id="355587"/>
    <lineage>
        <taxon>Eukaryota</taxon>
        <taxon>Metazoa</taxon>
        <taxon>Ecdysozoa</taxon>
        <taxon>Arthropoda</taxon>
        <taxon>Hexapoda</taxon>
        <taxon>Insecta</taxon>
        <taxon>Pterygota</taxon>
        <taxon>Neoptera</taxon>
        <taxon>Paraneoptera</taxon>
        <taxon>Hemiptera</taxon>
        <taxon>Heteroptera</taxon>
        <taxon>Panheteroptera</taxon>
        <taxon>Cimicomorpha</taxon>
        <taxon>Miridae</taxon>
        <taxon>Dicyphina</taxon>
        <taxon>Nesidiocoris</taxon>
    </lineage>
</organism>
<dbReference type="PANTHER" id="PTHR21137:SF35">
    <property type="entry name" value="ODORANT RECEPTOR 19A-RELATED"/>
    <property type="match status" value="1"/>
</dbReference>
<dbReference type="InterPro" id="IPR004117">
    <property type="entry name" value="7tm6_olfct_rcpt"/>
</dbReference>
<evidence type="ECO:0000256" key="5">
    <source>
        <dbReference type="ARBA" id="ARBA00022725"/>
    </source>
</evidence>
<evidence type="ECO:0000256" key="1">
    <source>
        <dbReference type="ARBA" id="ARBA00004651"/>
    </source>
</evidence>
<feature type="transmembrane region" description="Helical" evidence="10">
    <location>
        <begin position="267"/>
        <end position="286"/>
    </location>
</feature>